<protein>
    <recommendedName>
        <fullName evidence="5">Short chain dehydrogenase</fullName>
    </recommendedName>
</protein>
<dbReference type="Pfam" id="PF00106">
    <property type="entry name" value="adh_short"/>
    <property type="match status" value="1"/>
</dbReference>
<dbReference type="PANTHER" id="PTHR43544:SF32">
    <property type="entry name" value="CHAIN DEHYDROGENASE, PUTATIVE (AFU_ORTHOLOGUE AFUA_5G01530)-RELATED"/>
    <property type="match status" value="1"/>
</dbReference>
<dbReference type="AlphaFoldDB" id="A0A9Q8ZER6"/>
<keyword evidence="4" id="KW-1185">Reference proteome</keyword>
<dbReference type="OrthoDB" id="7289984at2759"/>
<dbReference type="PANTHER" id="PTHR43544">
    <property type="entry name" value="SHORT-CHAIN DEHYDROGENASE/REDUCTASE"/>
    <property type="match status" value="1"/>
</dbReference>
<dbReference type="Proteomes" id="UP001056012">
    <property type="component" value="Chromosome 5"/>
</dbReference>
<evidence type="ECO:0000313" key="4">
    <source>
        <dbReference type="Proteomes" id="UP001056012"/>
    </source>
</evidence>
<reference evidence="3" key="1">
    <citation type="submission" date="2021-12" db="EMBL/GenBank/DDBJ databases">
        <title>Curvularia clavata genome.</title>
        <authorList>
            <person name="Cao Y."/>
        </authorList>
    </citation>
    <scope>NUCLEOTIDE SEQUENCE</scope>
    <source>
        <strain evidence="3">Yc1106</strain>
    </source>
</reference>
<evidence type="ECO:0000313" key="3">
    <source>
        <dbReference type="EMBL" id="USP80360.1"/>
    </source>
</evidence>
<dbReference type="VEuPathDB" id="FungiDB:yc1106_07634"/>
<name>A0A9Q8ZER6_CURCL</name>
<dbReference type="EMBL" id="CP089278">
    <property type="protein sequence ID" value="USP80360.1"/>
    <property type="molecule type" value="Genomic_DNA"/>
</dbReference>
<accession>A0A9Q8ZER6</accession>
<evidence type="ECO:0008006" key="5">
    <source>
        <dbReference type="Google" id="ProtNLM"/>
    </source>
</evidence>
<dbReference type="InterPro" id="IPR002347">
    <property type="entry name" value="SDR_fam"/>
</dbReference>
<dbReference type="InterPro" id="IPR036291">
    <property type="entry name" value="NAD(P)-bd_dom_sf"/>
</dbReference>
<dbReference type="GO" id="GO:0005737">
    <property type="term" value="C:cytoplasm"/>
    <property type="evidence" value="ECO:0007669"/>
    <property type="project" value="TreeGrafter"/>
</dbReference>
<sequence>MAANTGKEIILITGATNGIGLDSVVYIASASPSYHVIIGARNLSKGETVLKSVQAKPGLQGTVSLVHIDATDDASIQAAAKTVEQEFGHLDVLVNNAGICPERPERDGRWTDREKLRDIFDTNVSGPTIIATTFLPLLKKSSNPRIINITSGLGSIGTMSNHGEWPAPVQYPGYRMSKAALNMLTAYQWYQLKPEGFKIWTYCPGYVATDLTDNREERVKTGADSSETSAKGLLEIIQGERDADVGGYIGRNGLKHPW</sequence>
<gene>
    <name evidence="3" type="ORF">yc1106_07634</name>
</gene>
<evidence type="ECO:0000256" key="1">
    <source>
        <dbReference type="ARBA" id="ARBA00006484"/>
    </source>
</evidence>
<dbReference type="GO" id="GO:0019748">
    <property type="term" value="P:secondary metabolic process"/>
    <property type="evidence" value="ECO:0007669"/>
    <property type="project" value="TreeGrafter"/>
</dbReference>
<dbReference type="PRINTS" id="PR00081">
    <property type="entry name" value="GDHRDH"/>
</dbReference>
<organism evidence="3 4">
    <name type="scientific">Curvularia clavata</name>
    <dbReference type="NCBI Taxonomy" id="95742"/>
    <lineage>
        <taxon>Eukaryota</taxon>
        <taxon>Fungi</taxon>
        <taxon>Dikarya</taxon>
        <taxon>Ascomycota</taxon>
        <taxon>Pezizomycotina</taxon>
        <taxon>Dothideomycetes</taxon>
        <taxon>Pleosporomycetidae</taxon>
        <taxon>Pleosporales</taxon>
        <taxon>Pleosporineae</taxon>
        <taxon>Pleosporaceae</taxon>
        <taxon>Curvularia</taxon>
    </lineage>
</organism>
<dbReference type="SUPFAM" id="SSF51735">
    <property type="entry name" value="NAD(P)-binding Rossmann-fold domains"/>
    <property type="match status" value="1"/>
</dbReference>
<dbReference type="Gene3D" id="3.40.50.720">
    <property type="entry name" value="NAD(P)-binding Rossmann-like Domain"/>
    <property type="match status" value="1"/>
</dbReference>
<dbReference type="GO" id="GO:0016491">
    <property type="term" value="F:oxidoreductase activity"/>
    <property type="evidence" value="ECO:0007669"/>
    <property type="project" value="TreeGrafter"/>
</dbReference>
<dbReference type="InterPro" id="IPR051468">
    <property type="entry name" value="Fungal_SecMetab_SDRs"/>
</dbReference>
<evidence type="ECO:0000256" key="2">
    <source>
        <dbReference type="RuleBase" id="RU000363"/>
    </source>
</evidence>
<dbReference type="PRINTS" id="PR00080">
    <property type="entry name" value="SDRFAMILY"/>
</dbReference>
<proteinExistence type="inferred from homology"/>
<comment type="similarity">
    <text evidence="1 2">Belongs to the short-chain dehydrogenases/reductases (SDR) family.</text>
</comment>